<dbReference type="PANTHER" id="PTHR33991:SF1">
    <property type="entry name" value="DNA REPAIR PROTEIN RECO"/>
    <property type="match status" value="1"/>
</dbReference>
<dbReference type="Proteomes" id="UP000178116">
    <property type="component" value="Unassembled WGS sequence"/>
</dbReference>
<dbReference type="Pfam" id="PF11967">
    <property type="entry name" value="RecO_N"/>
    <property type="match status" value="1"/>
</dbReference>
<dbReference type="EMBL" id="MHRA01000008">
    <property type="protein sequence ID" value="OHA15899.1"/>
    <property type="molecule type" value="Genomic_DNA"/>
</dbReference>
<evidence type="ECO:0000259" key="4">
    <source>
        <dbReference type="Pfam" id="PF11967"/>
    </source>
</evidence>
<dbReference type="SUPFAM" id="SSF50249">
    <property type="entry name" value="Nucleic acid-binding proteins"/>
    <property type="match status" value="1"/>
</dbReference>
<dbReference type="InterPro" id="IPR012340">
    <property type="entry name" value="NA-bd_OB-fold"/>
</dbReference>
<dbReference type="InterPro" id="IPR022572">
    <property type="entry name" value="DNA_rep/recomb_RecO_N"/>
</dbReference>
<keyword evidence="3" id="KW-0234">DNA repair</keyword>
<dbReference type="AlphaFoldDB" id="A0A1G2LYG7"/>
<dbReference type="InterPro" id="IPR003717">
    <property type="entry name" value="RecO"/>
</dbReference>
<comment type="caution">
    <text evidence="5">The sequence shown here is derived from an EMBL/GenBank/DDBJ whole genome shotgun (WGS) entry which is preliminary data.</text>
</comment>
<protein>
    <submittedName>
        <fullName evidence="5">DNA repair protein RecO</fullName>
    </submittedName>
</protein>
<keyword evidence="2" id="KW-0233">DNA recombination</keyword>
<evidence type="ECO:0000313" key="5">
    <source>
        <dbReference type="EMBL" id="OHA15899.1"/>
    </source>
</evidence>
<dbReference type="GO" id="GO:0043590">
    <property type="term" value="C:bacterial nucleoid"/>
    <property type="evidence" value="ECO:0007669"/>
    <property type="project" value="TreeGrafter"/>
</dbReference>
<proteinExistence type="predicted"/>
<dbReference type="GO" id="GO:0006310">
    <property type="term" value="P:DNA recombination"/>
    <property type="evidence" value="ECO:0007669"/>
    <property type="project" value="UniProtKB-KW"/>
</dbReference>
<evidence type="ECO:0000256" key="3">
    <source>
        <dbReference type="ARBA" id="ARBA00023204"/>
    </source>
</evidence>
<gene>
    <name evidence="5" type="ORF">A3A10_01750</name>
</gene>
<keyword evidence="1" id="KW-0227">DNA damage</keyword>
<organism evidence="5 6">
    <name type="scientific">Candidatus Tagabacteria bacterium RIFCSPLOWO2_01_FULL_42_9</name>
    <dbReference type="NCBI Taxonomy" id="1802296"/>
    <lineage>
        <taxon>Bacteria</taxon>
        <taxon>Candidatus Tagaibacteriota</taxon>
    </lineage>
</organism>
<dbReference type="PANTHER" id="PTHR33991">
    <property type="entry name" value="DNA REPAIR PROTEIN RECO"/>
    <property type="match status" value="1"/>
</dbReference>
<evidence type="ECO:0000256" key="1">
    <source>
        <dbReference type="ARBA" id="ARBA00022763"/>
    </source>
</evidence>
<reference evidence="5 6" key="1">
    <citation type="journal article" date="2016" name="Nat. Commun.">
        <title>Thousands of microbial genomes shed light on interconnected biogeochemical processes in an aquifer system.</title>
        <authorList>
            <person name="Anantharaman K."/>
            <person name="Brown C.T."/>
            <person name="Hug L.A."/>
            <person name="Sharon I."/>
            <person name="Castelle C.J."/>
            <person name="Probst A.J."/>
            <person name="Thomas B.C."/>
            <person name="Singh A."/>
            <person name="Wilkins M.J."/>
            <person name="Karaoz U."/>
            <person name="Brodie E.L."/>
            <person name="Williams K.H."/>
            <person name="Hubbard S.S."/>
            <person name="Banfield J.F."/>
        </authorList>
    </citation>
    <scope>NUCLEOTIDE SEQUENCE [LARGE SCALE GENOMIC DNA]</scope>
</reference>
<dbReference type="Gene3D" id="2.40.50.140">
    <property type="entry name" value="Nucleic acid-binding proteins"/>
    <property type="match status" value="1"/>
</dbReference>
<feature type="domain" description="DNA replication/recombination mediator RecO N-terminal" evidence="4">
    <location>
        <begin position="5"/>
        <end position="72"/>
    </location>
</feature>
<evidence type="ECO:0000313" key="6">
    <source>
        <dbReference type="Proteomes" id="UP000178116"/>
    </source>
</evidence>
<dbReference type="NCBIfam" id="TIGR00613">
    <property type="entry name" value="reco"/>
    <property type="match status" value="1"/>
</dbReference>
<dbReference type="GO" id="GO:0006302">
    <property type="term" value="P:double-strand break repair"/>
    <property type="evidence" value="ECO:0007669"/>
    <property type="project" value="TreeGrafter"/>
</dbReference>
<sequence>MSYHIYQTEGIILSKKDIGEADRLFSILTKDFGRIDALAQGVRYLKSKLRYNLDAFSCSRFCLVATKEFWRIVDAEELIYWKNIRENSLKIKALAQIVGLLNRMVRGQEPDFDLWNEIRKSLCFLGSPQFPEERKMRAFTLLANLRVLSCLGYVKESKKWLELPLEKAVGLEPIMESTIDKALEESQL</sequence>
<accession>A0A1G2LYG7</accession>
<name>A0A1G2LYG7_9BACT</name>
<evidence type="ECO:0000256" key="2">
    <source>
        <dbReference type="ARBA" id="ARBA00023172"/>
    </source>
</evidence>